<dbReference type="CDD" id="cd06325">
    <property type="entry name" value="PBP1_ABC_unchar_transporter"/>
    <property type="match status" value="1"/>
</dbReference>
<comment type="caution">
    <text evidence="1">The sequence shown here is derived from an EMBL/GenBank/DDBJ whole genome shotgun (WGS) entry which is preliminary data.</text>
</comment>
<name>A0ABV2QFD6_9BURK</name>
<gene>
    <name evidence="1" type="ORF">ABIE13_004888</name>
</gene>
<proteinExistence type="predicted"/>
<evidence type="ECO:0000313" key="1">
    <source>
        <dbReference type="EMBL" id="MET4579751.1"/>
    </source>
</evidence>
<organism evidence="1 2">
    <name type="scientific">Ottowia thiooxydans</name>
    <dbReference type="NCBI Taxonomy" id="219182"/>
    <lineage>
        <taxon>Bacteria</taxon>
        <taxon>Pseudomonadati</taxon>
        <taxon>Pseudomonadota</taxon>
        <taxon>Betaproteobacteria</taxon>
        <taxon>Burkholderiales</taxon>
        <taxon>Comamonadaceae</taxon>
        <taxon>Ottowia</taxon>
    </lineage>
</organism>
<keyword evidence="2" id="KW-1185">Reference proteome</keyword>
<sequence>MPLIPSKLLSSTVAVCAGAVLLMGGQPLLAQTTATPRVIAYLGGGPSDPERRCMDELRAALEVAGWSFDKQVKIEWNDAGHDPARLAPLAQALVARRPDVLLSTTVAPTEALMQATKTLPIIVIGPGNLDGVVDAQARPLANVTGVVLSLTGQHGIKPLEVLLQAFPGARRIGQIENSGNPLHAKAGEGGLGPVQDMVRRAGAKLFRVHFSGEAGVAGAWEELARLKVDAVMIRPDSPGMLAEHARQSLRLRLPAISHHAWFSNRVGGLLSYGVIGRIDFCGRAAQYVDQVLRGRAVAELPVQELYEAGLSINLDTAEQMGVQLPPAMIARAVRLIRPQVASTPGSVSGKAP</sequence>
<dbReference type="PANTHER" id="PTHR35271">
    <property type="entry name" value="ABC TRANSPORTER, SUBSTRATE-BINDING LIPOPROTEIN-RELATED"/>
    <property type="match status" value="1"/>
</dbReference>
<dbReference type="RefSeq" id="WP_354448142.1">
    <property type="nucleotide sequence ID" value="NZ_JBEPSH010000011.1"/>
</dbReference>
<protein>
    <submittedName>
        <fullName evidence="1">ABC transport system substrate-binding protein</fullName>
    </submittedName>
</protein>
<reference evidence="1 2" key="1">
    <citation type="submission" date="2024-06" db="EMBL/GenBank/DDBJ databases">
        <title>Sorghum-associated microbial communities from plants grown in Nebraska, USA.</title>
        <authorList>
            <person name="Schachtman D."/>
        </authorList>
    </citation>
    <scope>NUCLEOTIDE SEQUENCE [LARGE SCALE GENOMIC DNA]</scope>
    <source>
        <strain evidence="1 2">2709</strain>
    </source>
</reference>
<dbReference type="Proteomes" id="UP001549320">
    <property type="component" value="Unassembled WGS sequence"/>
</dbReference>
<evidence type="ECO:0000313" key="2">
    <source>
        <dbReference type="Proteomes" id="UP001549320"/>
    </source>
</evidence>
<dbReference type="SUPFAM" id="SSF53822">
    <property type="entry name" value="Periplasmic binding protein-like I"/>
    <property type="match status" value="1"/>
</dbReference>
<dbReference type="InterPro" id="IPR007487">
    <property type="entry name" value="ABC_transpt-TYRBP-like"/>
</dbReference>
<accession>A0ABV2QFD6</accession>
<dbReference type="PANTHER" id="PTHR35271:SF1">
    <property type="entry name" value="ABC TRANSPORTER, SUBSTRATE-BINDING LIPOPROTEIN"/>
    <property type="match status" value="1"/>
</dbReference>
<dbReference type="Pfam" id="PF04392">
    <property type="entry name" value="ABC_sub_bind"/>
    <property type="match status" value="1"/>
</dbReference>
<dbReference type="Gene3D" id="3.40.50.2300">
    <property type="match status" value="2"/>
</dbReference>
<dbReference type="InterPro" id="IPR028082">
    <property type="entry name" value="Peripla_BP_I"/>
</dbReference>
<dbReference type="EMBL" id="JBEPSH010000011">
    <property type="protein sequence ID" value="MET4579751.1"/>
    <property type="molecule type" value="Genomic_DNA"/>
</dbReference>